<dbReference type="EMBL" id="LN856957">
    <property type="protein sequence ID" value="CDP96438.1"/>
    <property type="molecule type" value="Genomic_DNA"/>
</dbReference>
<dbReference type="WormBase" id="Bm10000">
    <property type="protein sequence ID" value="BM43636"/>
    <property type="gene ID" value="WBGene00230261"/>
</dbReference>
<evidence type="ECO:0000313" key="2">
    <source>
        <dbReference type="WormBase" id="Bm10000"/>
    </source>
</evidence>
<name>A0A0J9XVU0_BRUMA</name>
<reference evidence="1" key="2">
    <citation type="submission" date="2012-12" db="EMBL/GenBank/DDBJ databases">
        <authorList>
            <person name="Gao Y.W."/>
            <person name="Fan S.T."/>
            <person name="Sun H.T."/>
            <person name="Wang Z."/>
            <person name="Gao X.L."/>
            <person name="Li Y.G."/>
            <person name="Wang T.C."/>
            <person name="Zhang K."/>
            <person name="Xu W.W."/>
            <person name="Yu Z.J."/>
            <person name="Xia X.Z."/>
        </authorList>
    </citation>
    <scope>NUCLEOTIDE SEQUENCE</scope>
    <source>
        <strain evidence="1">FR3</strain>
    </source>
</reference>
<organism evidence="1">
    <name type="scientific">Brugia malayi</name>
    <name type="common">Filarial nematode worm</name>
    <dbReference type="NCBI Taxonomy" id="6279"/>
    <lineage>
        <taxon>Eukaryota</taxon>
        <taxon>Metazoa</taxon>
        <taxon>Ecdysozoa</taxon>
        <taxon>Nematoda</taxon>
        <taxon>Chromadorea</taxon>
        <taxon>Rhabditida</taxon>
        <taxon>Spirurina</taxon>
        <taxon>Spiruromorpha</taxon>
        <taxon>Filarioidea</taxon>
        <taxon>Onchocercidae</taxon>
        <taxon>Brugia</taxon>
    </lineage>
</organism>
<dbReference type="AlphaFoldDB" id="A0A0J9XVU0"/>
<reference evidence="1" key="1">
    <citation type="journal article" date="2007" name="Science">
        <title>Draft genome of the filarial nematode parasite Brugia malayi.</title>
        <authorList>
            <person name="Ghedin E."/>
            <person name="Wang S."/>
            <person name="Spiro D."/>
            <person name="Caler E."/>
            <person name="Zhao Q."/>
            <person name="Crabtree J."/>
            <person name="Allen J.E."/>
            <person name="Delcher A.L."/>
            <person name="Guiliano D.B."/>
            <person name="Miranda-Saavedra D."/>
            <person name="Angiuoli S.V."/>
            <person name="Creasy T."/>
            <person name="Amedeo P."/>
            <person name="Haas B."/>
            <person name="El-Sayed N.M."/>
            <person name="Wortman J.R."/>
            <person name="Feldblyum T."/>
            <person name="Tallon L."/>
            <person name="Schatz M."/>
            <person name="Shumway M."/>
            <person name="Koo H."/>
            <person name="Salzberg S.L."/>
            <person name="Schobel S."/>
            <person name="Pertea M."/>
            <person name="Pop M."/>
            <person name="White O."/>
            <person name="Barton G.J."/>
            <person name="Carlow C.K."/>
            <person name="Crawford M.J."/>
            <person name="Daub J."/>
            <person name="Dimmic M.W."/>
            <person name="Estes C.F."/>
            <person name="Foster J.M."/>
            <person name="Ganatra M."/>
            <person name="Gregory W.F."/>
            <person name="Johnson N.M."/>
            <person name="Jin J."/>
            <person name="Komuniecki R."/>
            <person name="Korf I."/>
            <person name="Kumar S."/>
            <person name="Laney S."/>
            <person name="Li B.W."/>
            <person name="Li W."/>
            <person name="Lindblom T.H."/>
            <person name="Lustigman S."/>
            <person name="Ma D."/>
            <person name="Maina C.V."/>
            <person name="Martin D.M."/>
            <person name="McCarter J.P."/>
            <person name="McReynolds L."/>
            <person name="Mitreva M."/>
            <person name="Nutman T.B."/>
            <person name="Parkinson J."/>
            <person name="Peregrin-Alvarez J.M."/>
            <person name="Poole C."/>
            <person name="Ren Q."/>
            <person name="Saunders L."/>
            <person name="Sluder A.E."/>
            <person name="Smith K."/>
            <person name="Stanke M."/>
            <person name="Unnasch T.R."/>
            <person name="Ware J."/>
            <person name="Wei A.D."/>
            <person name="Weil G."/>
            <person name="Williams D.J."/>
            <person name="Zhang Y."/>
            <person name="Williams S.A."/>
            <person name="Fraser-Liggett C."/>
            <person name="Slatko B."/>
            <person name="Blaxter M.L."/>
            <person name="Scott A.L."/>
        </authorList>
    </citation>
    <scope>NUCLEOTIDE SEQUENCE</scope>
    <source>
        <strain evidence="1">FR3</strain>
    </source>
</reference>
<sequence>MRSVEAVNSAQKVLDGTGPARRHDIIAAEPRFLCMAFGRVPSHGMSPKLLIRLCSCHREGISVEQRSPILKIPSRVEKRMTNKAYNGQYQTDASFRRHLTRAPLAPNCF</sequence>
<accession>A0A0J9XVU0</accession>
<gene>
    <name evidence="1 2" type="ORF">Bm10000</name>
    <name evidence="1" type="ORF">BM_Bm10000</name>
</gene>
<evidence type="ECO:0000313" key="1">
    <source>
        <dbReference type="EMBL" id="CDP96438.1"/>
    </source>
</evidence>
<proteinExistence type="predicted"/>
<protein>
    <submittedName>
        <fullName evidence="1">Bm10000</fullName>
    </submittedName>
</protein>